<dbReference type="Gene3D" id="3.40.50.300">
    <property type="entry name" value="P-loop containing nucleotide triphosphate hydrolases"/>
    <property type="match status" value="1"/>
</dbReference>
<dbReference type="CDD" id="cd18010">
    <property type="entry name" value="DEXHc_HARP_SMARCAL1"/>
    <property type="match status" value="1"/>
</dbReference>
<dbReference type="OrthoDB" id="2801544at2759"/>
<dbReference type="STRING" id="151549.A0A4C1TLF5"/>
<dbReference type="InterPro" id="IPR014001">
    <property type="entry name" value="Helicase_ATP-bd"/>
</dbReference>
<dbReference type="GO" id="GO:0016787">
    <property type="term" value="F:hydrolase activity"/>
    <property type="evidence" value="ECO:0007669"/>
    <property type="project" value="UniProtKB-KW"/>
</dbReference>
<dbReference type="InterPro" id="IPR038718">
    <property type="entry name" value="SNF2-like_sf"/>
</dbReference>
<dbReference type="Proteomes" id="UP000299102">
    <property type="component" value="Unassembled WGS sequence"/>
</dbReference>
<evidence type="ECO:0000313" key="6">
    <source>
        <dbReference type="EMBL" id="GBP14151.1"/>
    </source>
</evidence>
<comment type="subcellular location">
    <subcellularLocation>
        <location evidence="1">Nucleus</location>
    </subcellularLocation>
</comment>
<keyword evidence="3" id="KW-0539">Nucleus</keyword>
<sequence length="485" mass="55130">MPSLKVNQGEFTRDANTRYWSFALSDYKLLQERISPLKPDVVIGVIPKSVMALRQAPPKTINKSCLESIEPTLANKLMPFQQDGVCFAIAQQGRCMICDEMGLGKTYQAIAVADFYRDNWPLFICTTASSRDSWSQHIRELLPSIPLHYIQVLNSNQQYIGDCKVLITSYSMMEKNMNQLMEHNFGFLIFDESHNLKNSKAKCTIVADRLSQKAKHVLLLSGTPALSRPLELFSQLHMVDKKFMSFMEFTSRYCDGKQTNFGWDATGQSNLIELNVILKLKYMIRRTKSEVLNDLSEKFRETVVLDPALVWPSEEIKQSLDSVAKHLQTCRAAEREQILLKFYAQTAEVKTKAVCAYLKQQVKEPNKFIVFAHHRIMMDAITDCLNKLKVNYIRIDGSTRKQDRGELIETFQKISSCKVAVLSMGACNSGITLTAADLIIFAELTWNPSTLAQAESRAHRIGQTKPVTCRYLMATKQPMIIYGIC</sequence>
<dbReference type="Pfam" id="PF00271">
    <property type="entry name" value="Helicase_C"/>
    <property type="match status" value="1"/>
</dbReference>
<dbReference type="GO" id="GO:0043596">
    <property type="term" value="C:nuclear replication fork"/>
    <property type="evidence" value="ECO:0007669"/>
    <property type="project" value="TreeGrafter"/>
</dbReference>
<dbReference type="InterPro" id="IPR027417">
    <property type="entry name" value="P-loop_NTPase"/>
</dbReference>
<dbReference type="Gene3D" id="3.40.50.10810">
    <property type="entry name" value="Tandem AAA-ATPase domain"/>
    <property type="match status" value="1"/>
</dbReference>
<dbReference type="InterPro" id="IPR000330">
    <property type="entry name" value="SNF2_N"/>
</dbReference>
<comment type="caution">
    <text evidence="6">The sequence shown here is derived from an EMBL/GenBank/DDBJ whole genome shotgun (WGS) entry which is preliminary data.</text>
</comment>
<protein>
    <recommendedName>
        <fullName evidence="8">SWI/SNF-related matrix-associated actin-dependent regulator of chromatin subfamily A-like protein 1</fullName>
    </recommendedName>
</protein>
<dbReference type="PANTHER" id="PTHR45766:SF6">
    <property type="entry name" value="SWI_SNF-RELATED MATRIX-ASSOCIATED ACTIN-DEPENDENT REGULATOR OF CHROMATIN SUBFAMILY A-LIKE PROTEIN 1"/>
    <property type="match status" value="1"/>
</dbReference>
<feature type="domain" description="Helicase ATP-binding" evidence="4">
    <location>
        <begin position="86"/>
        <end position="242"/>
    </location>
</feature>
<name>A0A4C1TLF5_EUMVA</name>
<dbReference type="CDD" id="cd18793">
    <property type="entry name" value="SF2_C_SNF"/>
    <property type="match status" value="1"/>
</dbReference>
<dbReference type="EMBL" id="BGZK01005458">
    <property type="protein sequence ID" value="GBP14151.1"/>
    <property type="molecule type" value="Genomic_DNA"/>
</dbReference>
<dbReference type="SMART" id="SM00487">
    <property type="entry name" value="DEXDc"/>
    <property type="match status" value="1"/>
</dbReference>
<evidence type="ECO:0000256" key="2">
    <source>
        <dbReference type="ARBA" id="ARBA00022801"/>
    </source>
</evidence>
<dbReference type="GO" id="GO:0005524">
    <property type="term" value="F:ATP binding"/>
    <property type="evidence" value="ECO:0007669"/>
    <property type="project" value="InterPro"/>
</dbReference>
<evidence type="ECO:0000256" key="1">
    <source>
        <dbReference type="ARBA" id="ARBA00004123"/>
    </source>
</evidence>
<evidence type="ECO:0008006" key="8">
    <source>
        <dbReference type="Google" id="ProtNLM"/>
    </source>
</evidence>
<dbReference type="InterPro" id="IPR049730">
    <property type="entry name" value="SNF2/RAD54-like_C"/>
</dbReference>
<dbReference type="GO" id="GO:0006281">
    <property type="term" value="P:DNA repair"/>
    <property type="evidence" value="ECO:0007669"/>
    <property type="project" value="TreeGrafter"/>
</dbReference>
<keyword evidence="7" id="KW-1185">Reference proteome</keyword>
<evidence type="ECO:0000256" key="3">
    <source>
        <dbReference type="ARBA" id="ARBA00023242"/>
    </source>
</evidence>
<organism evidence="6 7">
    <name type="scientific">Eumeta variegata</name>
    <name type="common">Bagworm moth</name>
    <name type="synonym">Eumeta japonica</name>
    <dbReference type="NCBI Taxonomy" id="151549"/>
    <lineage>
        <taxon>Eukaryota</taxon>
        <taxon>Metazoa</taxon>
        <taxon>Ecdysozoa</taxon>
        <taxon>Arthropoda</taxon>
        <taxon>Hexapoda</taxon>
        <taxon>Insecta</taxon>
        <taxon>Pterygota</taxon>
        <taxon>Neoptera</taxon>
        <taxon>Endopterygota</taxon>
        <taxon>Lepidoptera</taxon>
        <taxon>Glossata</taxon>
        <taxon>Ditrysia</taxon>
        <taxon>Tineoidea</taxon>
        <taxon>Psychidae</taxon>
        <taxon>Oiketicinae</taxon>
        <taxon>Eumeta</taxon>
    </lineage>
</organism>
<dbReference type="Pfam" id="PF07443">
    <property type="entry name" value="HARP"/>
    <property type="match status" value="1"/>
</dbReference>
<dbReference type="PROSITE" id="PS51192">
    <property type="entry name" value="HELICASE_ATP_BIND_1"/>
    <property type="match status" value="1"/>
</dbReference>
<proteinExistence type="predicted"/>
<dbReference type="Pfam" id="PF00176">
    <property type="entry name" value="SNF2-rel_dom"/>
    <property type="match status" value="1"/>
</dbReference>
<evidence type="ECO:0000259" key="4">
    <source>
        <dbReference type="PROSITE" id="PS51192"/>
    </source>
</evidence>
<evidence type="ECO:0000313" key="7">
    <source>
        <dbReference type="Proteomes" id="UP000299102"/>
    </source>
</evidence>
<dbReference type="AlphaFoldDB" id="A0A4C1TLF5"/>
<dbReference type="SMART" id="SM00490">
    <property type="entry name" value="HELICc"/>
    <property type="match status" value="1"/>
</dbReference>
<dbReference type="GO" id="GO:0031297">
    <property type="term" value="P:replication fork processing"/>
    <property type="evidence" value="ECO:0007669"/>
    <property type="project" value="TreeGrafter"/>
</dbReference>
<dbReference type="PANTHER" id="PTHR45766">
    <property type="entry name" value="DNA ANNEALING HELICASE AND ENDONUCLEASE ZRANB3 FAMILY MEMBER"/>
    <property type="match status" value="1"/>
</dbReference>
<evidence type="ECO:0000259" key="5">
    <source>
        <dbReference type="PROSITE" id="PS51194"/>
    </source>
</evidence>
<feature type="domain" description="Helicase C-terminal" evidence="5">
    <location>
        <begin position="357"/>
        <end position="485"/>
    </location>
</feature>
<keyword evidence="2" id="KW-0378">Hydrolase</keyword>
<dbReference type="PROSITE" id="PS51194">
    <property type="entry name" value="HELICASE_CTER"/>
    <property type="match status" value="1"/>
</dbReference>
<accession>A0A4C1TLF5</accession>
<dbReference type="SUPFAM" id="SSF52540">
    <property type="entry name" value="P-loop containing nucleoside triphosphate hydrolases"/>
    <property type="match status" value="2"/>
</dbReference>
<reference evidence="6 7" key="1">
    <citation type="journal article" date="2019" name="Commun. Biol.">
        <title>The bagworm genome reveals a unique fibroin gene that provides high tensile strength.</title>
        <authorList>
            <person name="Kono N."/>
            <person name="Nakamura H."/>
            <person name="Ohtoshi R."/>
            <person name="Tomita M."/>
            <person name="Numata K."/>
            <person name="Arakawa K."/>
        </authorList>
    </citation>
    <scope>NUCLEOTIDE SEQUENCE [LARGE SCALE GENOMIC DNA]</scope>
</reference>
<dbReference type="InterPro" id="IPR001650">
    <property type="entry name" value="Helicase_C-like"/>
</dbReference>
<dbReference type="InterPro" id="IPR010003">
    <property type="entry name" value="HARP_dom"/>
</dbReference>
<gene>
    <name evidence="6" type="ORF">EVAR_69261_1</name>
</gene>